<dbReference type="InterPro" id="IPR036425">
    <property type="entry name" value="MoaB/Mog-like_dom_sf"/>
</dbReference>
<comment type="pathway">
    <text evidence="2 6">Cofactor biosynthesis; molybdopterin biosynthesis.</text>
</comment>
<dbReference type="SUPFAM" id="SSF53218">
    <property type="entry name" value="Molybdenum cofactor biosynthesis proteins"/>
    <property type="match status" value="1"/>
</dbReference>
<evidence type="ECO:0000256" key="4">
    <source>
        <dbReference type="ARBA" id="ARBA00023150"/>
    </source>
</evidence>
<feature type="domain" description="MoaB/Mog" evidence="7">
    <location>
        <begin position="176"/>
        <end position="315"/>
    </location>
</feature>
<dbReference type="PANTHER" id="PTHR10192">
    <property type="entry name" value="MOLYBDOPTERIN BIOSYNTHESIS PROTEIN"/>
    <property type="match status" value="1"/>
</dbReference>
<evidence type="ECO:0000256" key="5">
    <source>
        <dbReference type="ARBA" id="ARBA00047317"/>
    </source>
</evidence>
<keyword evidence="6 8" id="KW-0808">Transferase</keyword>
<comment type="catalytic activity">
    <reaction evidence="5">
        <text>adenylyl-molybdopterin + molybdate = Mo-molybdopterin + AMP + H(+)</text>
        <dbReference type="Rhea" id="RHEA:35047"/>
        <dbReference type="ChEBI" id="CHEBI:15378"/>
        <dbReference type="ChEBI" id="CHEBI:36264"/>
        <dbReference type="ChEBI" id="CHEBI:62727"/>
        <dbReference type="ChEBI" id="CHEBI:71302"/>
        <dbReference type="ChEBI" id="CHEBI:456215"/>
        <dbReference type="EC" id="2.10.1.1"/>
    </reaction>
</comment>
<keyword evidence="6" id="KW-0479">Metal-binding</keyword>
<dbReference type="GO" id="GO:0005829">
    <property type="term" value="C:cytosol"/>
    <property type="evidence" value="ECO:0007669"/>
    <property type="project" value="TreeGrafter"/>
</dbReference>
<dbReference type="SMART" id="SM00852">
    <property type="entry name" value="MoCF_biosynth"/>
    <property type="match status" value="1"/>
</dbReference>
<dbReference type="InterPro" id="IPR008284">
    <property type="entry name" value="MoCF_biosynth_CS"/>
</dbReference>
<dbReference type="InterPro" id="IPR001453">
    <property type="entry name" value="MoaB/Mog_dom"/>
</dbReference>
<dbReference type="CDD" id="cd00887">
    <property type="entry name" value="MoeA"/>
    <property type="match status" value="1"/>
</dbReference>
<comment type="cofactor">
    <cofactor evidence="6">
        <name>Mg(2+)</name>
        <dbReference type="ChEBI" id="CHEBI:18420"/>
    </cofactor>
</comment>
<dbReference type="Pfam" id="PF03454">
    <property type="entry name" value="MoeA_C"/>
    <property type="match status" value="1"/>
</dbReference>
<dbReference type="Gene3D" id="2.170.190.11">
    <property type="entry name" value="Molybdopterin biosynthesis moea protein, domain 3"/>
    <property type="match status" value="1"/>
</dbReference>
<dbReference type="PANTHER" id="PTHR10192:SF5">
    <property type="entry name" value="GEPHYRIN"/>
    <property type="match status" value="1"/>
</dbReference>
<protein>
    <recommendedName>
        <fullName evidence="6">Molybdopterin molybdenumtransferase</fullName>
        <ecNumber evidence="6">2.10.1.1</ecNumber>
    </recommendedName>
</protein>
<dbReference type="Gene3D" id="3.40.980.10">
    <property type="entry name" value="MoaB/Mog-like domain"/>
    <property type="match status" value="1"/>
</dbReference>
<accession>A0A364RC53</accession>
<name>A0A364RC53_9BACT</name>
<dbReference type="GO" id="GO:0046872">
    <property type="term" value="F:metal ion binding"/>
    <property type="evidence" value="ECO:0007669"/>
    <property type="project" value="UniProtKB-UniRule"/>
</dbReference>
<comment type="function">
    <text evidence="1 6">Catalyzes the insertion of molybdate into adenylated molybdopterin with the concomitant release of AMP.</text>
</comment>
<dbReference type="Pfam" id="PF00994">
    <property type="entry name" value="MoCF_biosynth"/>
    <property type="match status" value="1"/>
</dbReference>
<dbReference type="InterPro" id="IPR005111">
    <property type="entry name" value="MoeA_C_domain_IV"/>
</dbReference>
<dbReference type="Gene3D" id="2.40.340.10">
    <property type="entry name" value="MoeA, C-terminal, domain IV"/>
    <property type="match status" value="1"/>
</dbReference>
<dbReference type="InterPro" id="IPR038987">
    <property type="entry name" value="MoeA-like"/>
</dbReference>
<dbReference type="GO" id="GO:0061599">
    <property type="term" value="F:molybdopterin molybdotransferase activity"/>
    <property type="evidence" value="ECO:0007669"/>
    <property type="project" value="UniProtKB-UniRule"/>
</dbReference>
<dbReference type="PROSITE" id="PS01079">
    <property type="entry name" value="MOCF_BIOSYNTHESIS_2"/>
    <property type="match status" value="1"/>
</dbReference>
<evidence type="ECO:0000256" key="6">
    <source>
        <dbReference type="RuleBase" id="RU365090"/>
    </source>
</evidence>
<dbReference type="Gene3D" id="3.90.105.10">
    <property type="entry name" value="Molybdopterin biosynthesis moea protein, domain 2"/>
    <property type="match status" value="1"/>
</dbReference>
<dbReference type="EMBL" id="QMDV01000004">
    <property type="protein sequence ID" value="RAU81863.1"/>
    <property type="molecule type" value="Genomic_DNA"/>
</dbReference>
<keyword evidence="6" id="KW-0460">Magnesium</keyword>
<gene>
    <name evidence="8" type="ORF">DP923_14320</name>
</gene>
<evidence type="ECO:0000256" key="3">
    <source>
        <dbReference type="ARBA" id="ARBA00010763"/>
    </source>
</evidence>
<proteinExistence type="inferred from homology"/>
<evidence type="ECO:0000256" key="1">
    <source>
        <dbReference type="ARBA" id="ARBA00002901"/>
    </source>
</evidence>
<dbReference type="OrthoDB" id="9804758at2"/>
<dbReference type="NCBIfam" id="TIGR00177">
    <property type="entry name" value="molyb_syn"/>
    <property type="match status" value="1"/>
</dbReference>
<evidence type="ECO:0000256" key="2">
    <source>
        <dbReference type="ARBA" id="ARBA00005046"/>
    </source>
</evidence>
<dbReference type="InterPro" id="IPR005110">
    <property type="entry name" value="MoeA_linker/N"/>
</dbReference>
<organism evidence="8 9">
    <name type="scientific">Pontibacter arcticus</name>
    <dbReference type="NCBI Taxonomy" id="2080288"/>
    <lineage>
        <taxon>Bacteria</taxon>
        <taxon>Pseudomonadati</taxon>
        <taxon>Bacteroidota</taxon>
        <taxon>Cytophagia</taxon>
        <taxon>Cytophagales</taxon>
        <taxon>Hymenobacteraceae</taxon>
        <taxon>Pontibacter</taxon>
    </lineage>
</organism>
<dbReference type="EC" id="2.10.1.1" evidence="6"/>
<reference evidence="8 9" key="2">
    <citation type="submission" date="2018-07" db="EMBL/GenBank/DDBJ databases">
        <title>Pontibacter sp. 2b14 genomic sequence and assembly.</title>
        <authorList>
            <person name="Du Z.-J."/>
        </authorList>
    </citation>
    <scope>NUCLEOTIDE SEQUENCE [LARGE SCALE GENOMIC DNA]</scope>
    <source>
        <strain evidence="8 9">2b14</strain>
    </source>
</reference>
<evidence type="ECO:0000313" key="8">
    <source>
        <dbReference type="EMBL" id="RAU81863.1"/>
    </source>
</evidence>
<keyword evidence="6" id="KW-0500">Molybdenum</keyword>
<dbReference type="InterPro" id="IPR036688">
    <property type="entry name" value="MoeA_C_domain_IV_sf"/>
</dbReference>
<dbReference type="GO" id="GO:0006777">
    <property type="term" value="P:Mo-molybdopterin cofactor biosynthetic process"/>
    <property type="evidence" value="ECO:0007669"/>
    <property type="project" value="UniProtKB-UniRule"/>
</dbReference>
<dbReference type="RefSeq" id="WP_112306541.1">
    <property type="nucleotide sequence ID" value="NZ_QMDV01000004.1"/>
</dbReference>
<comment type="caution">
    <text evidence="8">The sequence shown here is derived from an EMBL/GenBank/DDBJ whole genome shotgun (WGS) entry which is preliminary data.</text>
</comment>
<keyword evidence="4 6" id="KW-0501">Molybdenum cofactor biosynthesis</keyword>
<dbReference type="AlphaFoldDB" id="A0A364RC53"/>
<reference evidence="8 9" key="1">
    <citation type="submission" date="2018-06" db="EMBL/GenBank/DDBJ databases">
        <authorList>
            <person name="Liu Z.-W."/>
        </authorList>
    </citation>
    <scope>NUCLEOTIDE SEQUENCE [LARGE SCALE GENOMIC DNA]</scope>
    <source>
        <strain evidence="8 9">2b14</strain>
    </source>
</reference>
<dbReference type="SUPFAM" id="SSF63882">
    <property type="entry name" value="MoeA N-terminal region -like"/>
    <property type="match status" value="1"/>
</dbReference>
<sequence length="400" mass="44147">MIKVEEAEAIIQAQARNYGVEVVPLEQALGRVLAIDLKADRDLPPFNRVAMDGIAIKYEAFKQGTRTFHINATQAAGDKPVEIYTLDACNEIMTGAALPTTVDTVIRYEDLEIKNGTATILTDEIKRGQNIHQQGKDKQAGDVVAPANKLIDAALIGVAASVGATELRVKTLPKVVVISTGDELVAIQDSPLPYQIRKSNTYTIQAALQKYKIEAELLHIPDDRQSIKQQLQKCLQKYDVIILSGGISMGKFDYVPEVLEDLEVKKLFHKVQQRPGKPFWFGKHANGVLVFALPGNPASTFMCLHRYFMPWLQKSIGLPEAKVYAALSIDFVFEAPLQYFLQVSLSINPKGQLIATPLAGNGSGDFANLVEANAFLELPAEKSNFKQGEVYRVWPFKPLV</sequence>
<comment type="similarity">
    <text evidence="3 6">Belongs to the MoeA family.</text>
</comment>
<evidence type="ECO:0000259" key="7">
    <source>
        <dbReference type="SMART" id="SM00852"/>
    </source>
</evidence>
<dbReference type="UniPathway" id="UPA00344"/>
<evidence type="ECO:0000313" key="9">
    <source>
        <dbReference type="Proteomes" id="UP000251692"/>
    </source>
</evidence>
<keyword evidence="9" id="KW-1185">Reference proteome</keyword>
<dbReference type="Proteomes" id="UP000251692">
    <property type="component" value="Unassembled WGS sequence"/>
</dbReference>
<dbReference type="Pfam" id="PF03453">
    <property type="entry name" value="MoeA_N"/>
    <property type="match status" value="1"/>
</dbReference>
<dbReference type="InterPro" id="IPR036135">
    <property type="entry name" value="MoeA_linker/N_sf"/>
</dbReference>
<dbReference type="SUPFAM" id="SSF63867">
    <property type="entry name" value="MoeA C-terminal domain-like"/>
    <property type="match status" value="1"/>
</dbReference>